<proteinExistence type="predicted"/>
<sequence length="216" mass="23638">MLSVSKLTGAVVGFLEGLGPGVPVPTPWAEPVLAQIPVVGQQYCAPYAVDLTVANKPISISDGDFAVKSKVLSLRDRRVLVDAAGNTIISMQQKLMSIRKKWEVFKGESTDKKDLLFSTKKSSLIQFKTELDVFLASNTSKKVCDFKIKGSYLERSCSIFLGETSTIIAQMSRKYSVTNVVMGKDAFGVTICSNMDHAFIVALIVILHDINKEKEV</sequence>
<protein>
    <submittedName>
        <fullName evidence="1">LURP-one-related protein</fullName>
    </submittedName>
</protein>
<gene>
    <name evidence="1" type="ORF">IHE45_09G063000</name>
</gene>
<evidence type="ECO:0000313" key="2">
    <source>
        <dbReference type="Proteomes" id="UP000827976"/>
    </source>
</evidence>
<keyword evidence="2" id="KW-1185">Reference proteome</keyword>
<comment type="caution">
    <text evidence="1">The sequence shown here is derived from an EMBL/GenBank/DDBJ whole genome shotgun (WGS) entry which is preliminary data.</text>
</comment>
<dbReference type="EMBL" id="CM037019">
    <property type="protein sequence ID" value="KAH7672548.1"/>
    <property type="molecule type" value="Genomic_DNA"/>
</dbReference>
<accession>A0ACB7VFK7</accession>
<name>A0ACB7VFK7_DIOAL</name>
<organism evidence="1 2">
    <name type="scientific">Dioscorea alata</name>
    <name type="common">Purple yam</name>
    <dbReference type="NCBI Taxonomy" id="55571"/>
    <lineage>
        <taxon>Eukaryota</taxon>
        <taxon>Viridiplantae</taxon>
        <taxon>Streptophyta</taxon>
        <taxon>Embryophyta</taxon>
        <taxon>Tracheophyta</taxon>
        <taxon>Spermatophyta</taxon>
        <taxon>Magnoliopsida</taxon>
        <taxon>Liliopsida</taxon>
        <taxon>Dioscoreales</taxon>
        <taxon>Dioscoreaceae</taxon>
        <taxon>Dioscorea</taxon>
    </lineage>
</organism>
<dbReference type="Proteomes" id="UP000827976">
    <property type="component" value="Chromosome 9"/>
</dbReference>
<evidence type="ECO:0000313" key="1">
    <source>
        <dbReference type="EMBL" id="KAH7672548.1"/>
    </source>
</evidence>
<reference evidence="2" key="1">
    <citation type="journal article" date="2022" name="Nat. Commun.">
        <title>Chromosome evolution and the genetic basis of agronomically important traits in greater yam.</title>
        <authorList>
            <person name="Bredeson J.V."/>
            <person name="Lyons J.B."/>
            <person name="Oniyinde I.O."/>
            <person name="Okereke N.R."/>
            <person name="Kolade O."/>
            <person name="Nnabue I."/>
            <person name="Nwadili C.O."/>
            <person name="Hribova E."/>
            <person name="Parker M."/>
            <person name="Nwogha J."/>
            <person name="Shu S."/>
            <person name="Carlson J."/>
            <person name="Kariba R."/>
            <person name="Muthemba S."/>
            <person name="Knop K."/>
            <person name="Barton G.J."/>
            <person name="Sherwood A.V."/>
            <person name="Lopez-Montes A."/>
            <person name="Asiedu R."/>
            <person name="Jamnadass R."/>
            <person name="Muchugi A."/>
            <person name="Goodstein D."/>
            <person name="Egesi C.N."/>
            <person name="Featherston J."/>
            <person name="Asfaw A."/>
            <person name="Simpson G.G."/>
            <person name="Dolezel J."/>
            <person name="Hendre P.S."/>
            <person name="Van Deynze A."/>
            <person name="Kumar P.L."/>
            <person name="Obidiegwu J.E."/>
            <person name="Bhattacharjee R."/>
            <person name="Rokhsar D.S."/>
        </authorList>
    </citation>
    <scope>NUCLEOTIDE SEQUENCE [LARGE SCALE GENOMIC DNA]</scope>
    <source>
        <strain evidence="2">cv. TDa95/00328</strain>
    </source>
</reference>